<name>A0ABS0ASC3_9GAMM</name>
<dbReference type="Pfam" id="PF13205">
    <property type="entry name" value="Big_5"/>
    <property type="match status" value="1"/>
</dbReference>
<accession>A0ABS0ASC3</accession>
<evidence type="ECO:0000256" key="1">
    <source>
        <dbReference type="ARBA" id="ARBA00022729"/>
    </source>
</evidence>
<evidence type="ECO:0000256" key="2">
    <source>
        <dbReference type="SAM" id="MobiDB-lite"/>
    </source>
</evidence>
<organism evidence="4 5">
    <name type="scientific">Alloalcanivorax profundimaris</name>
    <dbReference type="NCBI Taxonomy" id="2735259"/>
    <lineage>
        <taxon>Bacteria</taxon>
        <taxon>Pseudomonadati</taxon>
        <taxon>Pseudomonadota</taxon>
        <taxon>Gammaproteobacteria</taxon>
        <taxon>Oceanospirillales</taxon>
        <taxon>Alcanivoracaceae</taxon>
        <taxon>Alloalcanivorax</taxon>
    </lineage>
</organism>
<comment type="caution">
    <text evidence="4">The sequence shown here is derived from an EMBL/GenBank/DDBJ whole genome shotgun (WGS) entry which is preliminary data.</text>
</comment>
<gene>
    <name evidence="4" type="ORF">Y5W_01806</name>
</gene>
<proteinExistence type="predicted"/>
<dbReference type="EMBL" id="ARXX01000024">
    <property type="protein sequence ID" value="MBF5056512.1"/>
    <property type="molecule type" value="Genomic_DNA"/>
</dbReference>
<evidence type="ECO:0000259" key="3">
    <source>
        <dbReference type="Pfam" id="PF13205"/>
    </source>
</evidence>
<feature type="domain" description="SbsA Ig-like" evidence="3">
    <location>
        <begin position="57"/>
        <end position="159"/>
    </location>
</feature>
<feature type="region of interest" description="Disordered" evidence="2">
    <location>
        <begin position="43"/>
        <end position="74"/>
    </location>
</feature>
<dbReference type="InterPro" id="IPR032812">
    <property type="entry name" value="SbsA_Ig"/>
</dbReference>
<sequence length="586" mass="62850">MKGLRNNERLKAESASMAKIKHCSLGVTALALAISLAACGGGSSGGGGEADEDSSSGFSVTAVTPADGESGVEPDAALTASFNKDLLASSIDSIELTKNNGVRPANVPVSTRIDTASSVNIQPDEPLDILSEYTVTMTPDFSDSSGSPLSEAFPWSFVTRDGDWEQAGLIDSGTATAKQPDIAVDYDDNGWAMWLKEDSLTGNFNLIGRYYNAEDGDWEPQTLPLNSDETSSVSKPRVAVDLAGNAIVVWVQDDAVYARAWEVGSAADESGWSAVEKISGSDPVNDRTFLQVKFSGNNSARAVWLEGDAGTTVLASNNYWAPNAQWTGARSGPDLDIQDTSLAITDFAADNRGNAILLWVNSDEPSLPELENRVYATRYDADARDWVSTNSLETHSLTGEARKPKIVFDNQGNAFAAWSRTGDDFFSRLYVSHYDADSGAWSGSTRIMGARADSVGRFPSVAVDLQGNAMVAFEGGEMYVTYYRSDEAEWSGAQEIADYAATGLNDIVFDEDGNATLVWVKKEETARNIFSIRYAAVTESWDSPKRIESGGGGDAAQPVVGSHWGESPITVWEDAGRIYTNRFSAE</sequence>
<reference evidence="4 5" key="1">
    <citation type="submission" date="2012-09" db="EMBL/GenBank/DDBJ databases">
        <title>Genome Sequence of alkane-degrading Bacterium Alcanivorax sp. 521-1.</title>
        <authorList>
            <person name="Lai Q."/>
            <person name="Shao Z."/>
        </authorList>
    </citation>
    <scope>NUCLEOTIDE SEQUENCE [LARGE SCALE GENOMIC DNA]</scope>
    <source>
        <strain evidence="4 5">521-1</strain>
    </source>
</reference>
<dbReference type="Proteomes" id="UP000662703">
    <property type="component" value="Unassembled WGS sequence"/>
</dbReference>
<keyword evidence="5" id="KW-1185">Reference proteome</keyword>
<keyword evidence="1" id="KW-0732">Signal</keyword>
<evidence type="ECO:0000313" key="5">
    <source>
        <dbReference type="Proteomes" id="UP000662703"/>
    </source>
</evidence>
<dbReference type="RefSeq" id="WP_194864988.1">
    <property type="nucleotide sequence ID" value="NZ_ARXX01000024.1"/>
</dbReference>
<evidence type="ECO:0000313" key="4">
    <source>
        <dbReference type="EMBL" id="MBF5056512.1"/>
    </source>
</evidence>
<protein>
    <recommendedName>
        <fullName evidence="3">SbsA Ig-like domain-containing protein</fullName>
    </recommendedName>
</protein>